<dbReference type="InterPro" id="IPR037883">
    <property type="entry name" value="Knr4/Smi1-like_sf"/>
</dbReference>
<gene>
    <name evidence="2" type="ORF">VSH64_31075</name>
</gene>
<reference evidence="2 3" key="1">
    <citation type="journal article" date="2015" name="Int. J. Syst. Evol. Microbiol.">
        <title>Amycolatopsis rhabdoformis sp. nov., an actinomycete isolated from a tropical forest soil.</title>
        <authorList>
            <person name="Souza W.R."/>
            <person name="Silva R.E."/>
            <person name="Goodfellow M."/>
            <person name="Busarakam K."/>
            <person name="Figueiro F.S."/>
            <person name="Ferreira D."/>
            <person name="Rodrigues-Filho E."/>
            <person name="Moraes L.A.B."/>
            <person name="Zucchi T.D."/>
        </authorList>
    </citation>
    <scope>NUCLEOTIDE SEQUENCE [LARGE SCALE GENOMIC DNA]</scope>
    <source>
        <strain evidence="2 3">NCIMB 14900</strain>
    </source>
</reference>
<organism evidence="2 3">
    <name type="scientific">Amycolatopsis rhabdoformis</name>
    <dbReference type="NCBI Taxonomy" id="1448059"/>
    <lineage>
        <taxon>Bacteria</taxon>
        <taxon>Bacillati</taxon>
        <taxon>Actinomycetota</taxon>
        <taxon>Actinomycetes</taxon>
        <taxon>Pseudonocardiales</taxon>
        <taxon>Pseudonocardiaceae</taxon>
        <taxon>Amycolatopsis</taxon>
    </lineage>
</organism>
<evidence type="ECO:0000313" key="3">
    <source>
        <dbReference type="Proteomes" id="UP001330812"/>
    </source>
</evidence>
<dbReference type="SUPFAM" id="SSF160631">
    <property type="entry name" value="SMI1/KNR4-like"/>
    <property type="match status" value="1"/>
</dbReference>
<sequence>MSLFQGSRGFVSNLIGAAERALGVRLPRSYLDALASGAVLDGRRCPTPFPTSWAADHFEVAALLGIGGPDGIDGEFGSAYLVEEWEYPDIGVVICQTPSGGHDIVMLDYTACGPTGEPFVAFIDEDRVPRRVAGSFAEFLAKLE</sequence>
<proteinExistence type="predicted"/>
<dbReference type="RefSeq" id="WP_326566303.1">
    <property type="nucleotide sequence ID" value="NZ_CP142149.1"/>
</dbReference>
<feature type="domain" description="Knr4/Smi1-like" evidence="1">
    <location>
        <begin position="15"/>
        <end position="141"/>
    </location>
</feature>
<name>A0ABZ1HZA9_9PSEU</name>
<dbReference type="InterPro" id="IPR018958">
    <property type="entry name" value="Knr4/Smi1-like_dom"/>
</dbReference>
<keyword evidence="3" id="KW-1185">Reference proteome</keyword>
<dbReference type="Gene3D" id="3.40.1580.10">
    <property type="entry name" value="SMI1/KNR4-like"/>
    <property type="match status" value="1"/>
</dbReference>
<dbReference type="EMBL" id="CP142149">
    <property type="protein sequence ID" value="WSE27290.1"/>
    <property type="molecule type" value="Genomic_DNA"/>
</dbReference>
<evidence type="ECO:0000259" key="1">
    <source>
        <dbReference type="Pfam" id="PF09346"/>
    </source>
</evidence>
<evidence type="ECO:0000313" key="2">
    <source>
        <dbReference type="EMBL" id="WSE27290.1"/>
    </source>
</evidence>
<accession>A0ABZ1HZA9</accession>
<dbReference type="Proteomes" id="UP001330812">
    <property type="component" value="Chromosome"/>
</dbReference>
<dbReference type="Pfam" id="PF09346">
    <property type="entry name" value="SMI1_KNR4"/>
    <property type="match status" value="1"/>
</dbReference>
<protein>
    <submittedName>
        <fullName evidence="2">SMI1/KNR4 family protein</fullName>
    </submittedName>
</protein>